<dbReference type="EMBL" id="CP013690">
    <property type="protein sequence ID" value="ALU27944.1"/>
    <property type="molecule type" value="Genomic_DNA"/>
</dbReference>
<proteinExistence type="predicted"/>
<evidence type="ECO:0000313" key="1">
    <source>
        <dbReference type="EMBL" id="ALU27944.1"/>
    </source>
</evidence>
<name>A0A0S7EIH7_9FLAO</name>
<dbReference type="AlphaFoldDB" id="A0A0S7EIH7"/>
<reference evidence="1 2" key="1">
    <citation type="journal article" date="2016" name="J. Zhejiang Univ. Sci. B">
        <title>Antibiotic resistance mechanisms of Myroides sp.</title>
        <authorList>
            <person name="Hu S."/>
            <person name="Yuan S."/>
            <person name="Qu H."/>
            <person name="Jiang T."/>
            <person name="Zhou Y."/>
            <person name="Wang M."/>
            <person name="Ming D."/>
        </authorList>
    </citation>
    <scope>NUCLEOTIDE SEQUENCE [LARGE SCALE GENOMIC DNA]</scope>
    <source>
        <strain evidence="1 2">PR63039</strain>
    </source>
</reference>
<organism evidence="1 2">
    <name type="scientific">Myroides odoratimimus</name>
    <dbReference type="NCBI Taxonomy" id="76832"/>
    <lineage>
        <taxon>Bacteria</taxon>
        <taxon>Pseudomonadati</taxon>
        <taxon>Bacteroidota</taxon>
        <taxon>Flavobacteriia</taxon>
        <taxon>Flavobacteriales</taxon>
        <taxon>Flavobacteriaceae</taxon>
        <taxon>Myroides</taxon>
    </lineage>
</organism>
<evidence type="ECO:0000313" key="2">
    <source>
        <dbReference type="Proteomes" id="UP000069030"/>
    </source>
</evidence>
<sequence>MISPCINIGIGKEGTLCLEMLANIFYAREQDFPKLMSFLAVDLVEEDKYSAFNTYSLELEKYVLPDKIDDFLTDDHVFLATAYNDLISILNVLGENLQYSYINVNLIFSALEEDLTIVKKFAKIVEQYTDEGTFGTVVIKNYVIISDGSGVLSTEQEKVVTKNLNWLQKYRAKSKIIDSIFILDDKNLNAVFLGYQHEYLSFALYEFIIAIMTNQYKLISNLPGKNQILSFGVGSVFFDKLYFNAFFDNVIYHQFLLNESISISSINRYNSESLNKVNSLFTTFYGDCTTDLSDVYDLVQLNTDESLQTNIGSYNILLEYLLGQREAHIVNVDELNVKYTIKELIFHVIYNYVLEDKKDVVTVTEAKAIYVRLHYNKQELKELKSLEDNYEDAIESLEDRIVLENETYQKFVKQVETTFIKYRKPLERKYLKLNQLQELDGKLRNLQRELELVKQEYAKKGFFGKLFSRRLHRHTVAGLNFDMDDVRGEIARFSKSVDQIKNSLDSLFALYNVCEENHNRIESVISSLHVQGKFYEDQWRSTPYIDYSFIQNIMNHSLLNDYFEAHKTELTHDIKLPLRRLIDKEVEIYEIVYDYKLKTVNNRIGIIDFNISDYMEGEYDHMKLFTKFEYKVDIKKLKERGRPFINMIPTYISQTHELFSIFNDKGKEKVLNQIKDYYSSAIPLTIDCPNKDRFLSINIESIVSVDMVTKSSKKEE</sequence>
<dbReference type="RefSeq" id="WP_006258174.1">
    <property type="nucleotide sequence ID" value="NZ_BCMQ01000016.1"/>
</dbReference>
<dbReference type="KEGG" id="mod:AS202_18105"/>
<dbReference type="Proteomes" id="UP000069030">
    <property type="component" value="Chromosome"/>
</dbReference>
<protein>
    <submittedName>
        <fullName evidence="1">Uncharacterized protein</fullName>
    </submittedName>
</protein>
<accession>A0A0S7EIH7</accession>
<gene>
    <name evidence="1" type="ORF">AS202_18105</name>
</gene>